<dbReference type="EMBL" id="APLF01000004">
    <property type="protein sequence ID" value="EMY81732.1"/>
    <property type="molecule type" value="Genomic_DNA"/>
</dbReference>
<reference evidence="2 3" key="1">
    <citation type="journal article" date="2014" name="Genome Biol. Evol.">
        <title>Extensive gene acquisition in the extremely psychrophilic bacterial species Psychroflexus torquis and the link to sea-ice ecosystem specialism.</title>
        <authorList>
            <person name="Feng S."/>
            <person name="Powell S.M."/>
            <person name="Wilson R."/>
            <person name="Bowman J.P."/>
        </authorList>
    </citation>
    <scope>NUCLEOTIDE SEQUENCE [LARGE SCALE GENOMIC DNA]</scope>
    <source>
        <strain evidence="2 3">ACAM 44</strain>
    </source>
</reference>
<dbReference type="InterPro" id="IPR034660">
    <property type="entry name" value="DinB/YfiT-like"/>
</dbReference>
<name>N1WX02_9FLAO</name>
<dbReference type="AlphaFoldDB" id="N1WX02"/>
<dbReference type="STRING" id="1189619.pgond44_04290"/>
<comment type="caution">
    <text evidence="2">The sequence shown here is derived from an EMBL/GenBank/DDBJ whole genome shotgun (WGS) entry which is preliminary data.</text>
</comment>
<organism evidence="2 3">
    <name type="scientific">Psychroflexus gondwanensis ACAM 44</name>
    <dbReference type="NCBI Taxonomy" id="1189619"/>
    <lineage>
        <taxon>Bacteria</taxon>
        <taxon>Pseudomonadati</taxon>
        <taxon>Bacteroidota</taxon>
        <taxon>Flavobacteriia</taxon>
        <taxon>Flavobacteriales</taxon>
        <taxon>Flavobacteriaceae</taxon>
        <taxon>Psychroflexus</taxon>
    </lineage>
</organism>
<dbReference type="PATRIC" id="fig|1189619.4.peg.892"/>
<dbReference type="Proteomes" id="UP000012317">
    <property type="component" value="Unassembled WGS sequence"/>
</dbReference>
<dbReference type="eggNOG" id="COG2318">
    <property type="taxonomic scope" value="Bacteria"/>
</dbReference>
<accession>N1WX02</accession>
<proteinExistence type="predicted"/>
<feature type="domain" description="DinB-like" evidence="1">
    <location>
        <begin position="41"/>
        <end position="171"/>
    </location>
</feature>
<evidence type="ECO:0000313" key="3">
    <source>
        <dbReference type="Proteomes" id="UP000012317"/>
    </source>
</evidence>
<dbReference type="SUPFAM" id="SSF109854">
    <property type="entry name" value="DinB/YfiT-like putative metalloenzymes"/>
    <property type="match status" value="1"/>
</dbReference>
<keyword evidence="3" id="KW-1185">Reference proteome</keyword>
<dbReference type="Pfam" id="PF12867">
    <property type="entry name" value="DinB_2"/>
    <property type="match status" value="1"/>
</dbReference>
<gene>
    <name evidence="2" type="ORF">pgond44_04290</name>
</gene>
<evidence type="ECO:0000313" key="2">
    <source>
        <dbReference type="EMBL" id="EMY81732.1"/>
    </source>
</evidence>
<sequence length="176" mass="20923">MNNMKVTKAEISLGEYKPYYDLYLQRVLSETTLLEALDQKEELINFFNAIPKDKLDYRYETNKWTPKQVLQHLIDTERIFMNRALRFARKDFTELPGYDEDHYAEHCFSNNRTIDTLLEEFQALRMSSIFLFKSFENEMLTNIGQASGGPFSVRVLPFILCGHQKHHIQIIKERYL</sequence>
<protein>
    <recommendedName>
        <fullName evidence="1">DinB-like domain-containing protein</fullName>
    </recommendedName>
</protein>
<dbReference type="Gene3D" id="1.20.120.450">
    <property type="entry name" value="dinb family like domain"/>
    <property type="match status" value="1"/>
</dbReference>
<evidence type="ECO:0000259" key="1">
    <source>
        <dbReference type="Pfam" id="PF12867"/>
    </source>
</evidence>
<dbReference type="InterPro" id="IPR024775">
    <property type="entry name" value="DinB-like"/>
</dbReference>